<organism evidence="4 5">
    <name type="scientific">Dichanthelium oligosanthes</name>
    <dbReference type="NCBI Taxonomy" id="888268"/>
    <lineage>
        <taxon>Eukaryota</taxon>
        <taxon>Viridiplantae</taxon>
        <taxon>Streptophyta</taxon>
        <taxon>Embryophyta</taxon>
        <taxon>Tracheophyta</taxon>
        <taxon>Spermatophyta</taxon>
        <taxon>Magnoliopsida</taxon>
        <taxon>Liliopsida</taxon>
        <taxon>Poales</taxon>
        <taxon>Poaceae</taxon>
        <taxon>PACMAD clade</taxon>
        <taxon>Panicoideae</taxon>
        <taxon>Panicodae</taxon>
        <taxon>Paniceae</taxon>
        <taxon>Dichantheliinae</taxon>
        <taxon>Dichanthelium</taxon>
    </lineage>
</organism>
<dbReference type="STRING" id="888268.A0A1E5W2U7"/>
<accession>A0A1E5W2U7</accession>
<dbReference type="AlphaFoldDB" id="A0A1E5W2U7"/>
<dbReference type="Proteomes" id="UP000095767">
    <property type="component" value="Unassembled WGS sequence"/>
</dbReference>
<evidence type="ECO:0000259" key="3">
    <source>
        <dbReference type="Pfam" id="PF13947"/>
    </source>
</evidence>
<evidence type="ECO:0000256" key="2">
    <source>
        <dbReference type="ARBA" id="ARBA00022729"/>
    </source>
</evidence>
<reference evidence="4 5" key="1">
    <citation type="submission" date="2016-09" db="EMBL/GenBank/DDBJ databases">
        <title>The draft genome of Dichanthelium oligosanthes: A C3 panicoid grass species.</title>
        <authorList>
            <person name="Studer A.J."/>
            <person name="Schnable J.C."/>
            <person name="Brutnell T.P."/>
        </authorList>
    </citation>
    <scope>NUCLEOTIDE SEQUENCE [LARGE SCALE GENOMIC DNA]</scope>
    <source>
        <strain evidence="5">cv. Kellogg 1175</strain>
        <tissue evidence="4">Leaf</tissue>
    </source>
</reference>
<evidence type="ECO:0000313" key="5">
    <source>
        <dbReference type="Proteomes" id="UP000095767"/>
    </source>
</evidence>
<proteinExistence type="predicted"/>
<comment type="subcellular location">
    <subcellularLocation>
        <location evidence="1">Membrane</location>
        <topology evidence="1">Single-pass membrane protein</topology>
    </subcellularLocation>
</comment>
<dbReference type="Pfam" id="PF13947">
    <property type="entry name" value="GUB_WAK_bind"/>
    <property type="match status" value="1"/>
</dbReference>
<evidence type="ECO:0000256" key="1">
    <source>
        <dbReference type="ARBA" id="ARBA00004167"/>
    </source>
</evidence>
<dbReference type="InterPro" id="IPR025287">
    <property type="entry name" value="WAK_GUB"/>
</dbReference>
<sequence>MEILLTLANCTTRCGDVSVSYPFGIGSGCYLKGSNLTCNTRYVPSCLFLSDGTLETESNHSP</sequence>
<name>A0A1E5W2U7_9POAL</name>
<dbReference type="OrthoDB" id="786317at2759"/>
<keyword evidence="2" id="KW-0732">Signal</keyword>
<gene>
    <name evidence="4" type="ORF">BAE44_0007249</name>
</gene>
<evidence type="ECO:0000313" key="4">
    <source>
        <dbReference type="EMBL" id="OEL31732.1"/>
    </source>
</evidence>
<dbReference type="GO" id="GO:0030247">
    <property type="term" value="F:polysaccharide binding"/>
    <property type="evidence" value="ECO:0007669"/>
    <property type="project" value="InterPro"/>
</dbReference>
<protein>
    <recommendedName>
        <fullName evidence="3">Wall-associated receptor kinase galacturonan-binding domain-containing protein</fullName>
    </recommendedName>
</protein>
<dbReference type="PANTHER" id="PTHR33491">
    <property type="entry name" value="OSJNBA0016N04.9 PROTEIN"/>
    <property type="match status" value="1"/>
</dbReference>
<dbReference type="GO" id="GO:0016020">
    <property type="term" value="C:membrane"/>
    <property type="evidence" value="ECO:0007669"/>
    <property type="project" value="UniProtKB-SubCell"/>
</dbReference>
<dbReference type="EMBL" id="LWDX02022793">
    <property type="protein sequence ID" value="OEL31732.1"/>
    <property type="molecule type" value="Genomic_DNA"/>
</dbReference>
<keyword evidence="5" id="KW-1185">Reference proteome</keyword>
<comment type="caution">
    <text evidence="4">The sequence shown here is derived from an EMBL/GenBank/DDBJ whole genome shotgun (WGS) entry which is preliminary data.</text>
</comment>
<feature type="domain" description="Wall-associated receptor kinase galacturonan-binding" evidence="3">
    <location>
        <begin position="10"/>
        <end position="44"/>
    </location>
</feature>